<accession>A0ABU7CFD7</accession>
<sequence length="103" mass="11802">MSTAWEQVLNVSVIEGEQITVEDTGGQEPFLLANESVLLRGLVLRSWSNQISIHFRSNQRLNSGFLLHYQAKDISSQLEVLQDSHNMLVEYKITRIKKAAIRY</sequence>
<name>A0ABU7CFD7_9TELE</name>
<gene>
    <name evidence="1" type="ORF">ATANTOWER_007992</name>
</gene>
<keyword evidence="2" id="KW-1185">Reference proteome</keyword>
<proteinExistence type="predicted"/>
<dbReference type="EMBL" id="JAHUTI010090455">
    <property type="protein sequence ID" value="MED6261648.1"/>
    <property type="molecule type" value="Genomic_DNA"/>
</dbReference>
<comment type="caution">
    <text evidence="1">The sequence shown here is derived from an EMBL/GenBank/DDBJ whole genome shotgun (WGS) entry which is preliminary data.</text>
</comment>
<evidence type="ECO:0000313" key="2">
    <source>
        <dbReference type="Proteomes" id="UP001345963"/>
    </source>
</evidence>
<evidence type="ECO:0000313" key="1">
    <source>
        <dbReference type="EMBL" id="MED6261648.1"/>
    </source>
</evidence>
<organism evidence="1 2">
    <name type="scientific">Ataeniobius toweri</name>
    <dbReference type="NCBI Taxonomy" id="208326"/>
    <lineage>
        <taxon>Eukaryota</taxon>
        <taxon>Metazoa</taxon>
        <taxon>Chordata</taxon>
        <taxon>Craniata</taxon>
        <taxon>Vertebrata</taxon>
        <taxon>Euteleostomi</taxon>
        <taxon>Actinopterygii</taxon>
        <taxon>Neopterygii</taxon>
        <taxon>Teleostei</taxon>
        <taxon>Neoteleostei</taxon>
        <taxon>Acanthomorphata</taxon>
        <taxon>Ovalentaria</taxon>
        <taxon>Atherinomorphae</taxon>
        <taxon>Cyprinodontiformes</taxon>
        <taxon>Goodeidae</taxon>
        <taxon>Ataeniobius</taxon>
    </lineage>
</organism>
<reference evidence="1 2" key="1">
    <citation type="submission" date="2021-07" db="EMBL/GenBank/DDBJ databases">
        <authorList>
            <person name="Palmer J.M."/>
        </authorList>
    </citation>
    <scope>NUCLEOTIDE SEQUENCE [LARGE SCALE GENOMIC DNA]</scope>
    <source>
        <strain evidence="1 2">AT_MEX2019</strain>
        <tissue evidence="1">Muscle</tissue>
    </source>
</reference>
<protein>
    <submittedName>
        <fullName evidence="1">Uncharacterized protein</fullName>
    </submittedName>
</protein>
<dbReference type="Proteomes" id="UP001345963">
    <property type="component" value="Unassembled WGS sequence"/>
</dbReference>